<sequence length="78" mass="8716">MLTMWDEFATVQASELGKILSSGRYPLIFTKRVAATSFQGLSLTTRYDTSIEINPTTPQALTLREWSTSNTTSIENLL</sequence>
<dbReference type="Gene3D" id="2.40.50.140">
    <property type="entry name" value="Nucleic acid-binding proteins"/>
    <property type="match status" value="1"/>
</dbReference>
<organism evidence="1 2">
    <name type="scientific">Cuscuta campestris</name>
    <dbReference type="NCBI Taxonomy" id="132261"/>
    <lineage>
        <taxon>Eukaryota</taxon>
        <taxon>Viridiplantae</taxon>
        <taxon>Streptophyta</taxon>
        <taxon>Embryophyta</taxon>
        <taxon>Tracheophyta</taxon>
        <taxon>Spermatophyta</taxon>
        <taxon>Magnoliopsida</taxon>
        <taxon>eudicotyledons</taxon>
        <taxon>Gunneridae</taxon>
        <taxon>Pentapetalae</taxon>
        <taxon>asterids</taxon>
        <taxon>lamiids</taxon>
        <taxon>Solanales</taxon>
        <taxon>Convolvulaceae</taxon>
        <taxon>Cuscuteae</taxon>
        <taxon>Cuscuta</taxon>
        <taxon>Cuscuta subgen. Grammica</taxon>
        <taxon>Cuscuta sect. Cleistogrammica</taxon>
    </lineage>
</organism>
<gene>
    <name evidence="1" type="ORF">CCAM_LOCUS21864</name>
</gene>
<keyword evidence="2" id="KW-1185">Reference proteome</keyword>
<proteinExistence type="predicted"/>
<accession>A0A484LWE0</accession>
<dbReference type="EMBL" id="OOIL02002066">
    <property type="protein sequence ID" value="VFQ80088.1"/>
    <property type="molecule type" value="Genomic_DNA"/>
</dbReference>
<protein>
    <recommendedName>
        <fullName evidence="3">Replication protein A OB domain-containing protein</fullName>
    </recommendedName>
</protein>
<dbReference type="Proteomes" id="UP000595140">
    <property type="component" value="Unassembled WGS sequence"/>
</dbReference>
<dbReference type="SUPFAM" id="SSF50249">
    <property type="entry name" value="Nucleic acid-binding proteins"/>
    <property type="match status" value="1"/>
</dbReference>
<evidence type="ECO:0008006" key="3">
    <source>
        <dbReference type="Google" id="ProtNLM"/>
    </source>
</evidence>
<dbReference type="InterPro" id="IPR012340">
    <property type="entry name" value="NA-bd_OB-fold"/>
</dbReference>
<dbReference type="OrthoDB" id="1302495at2759"/>
<dbReference type="AlphaFoldDB" id="A0A484LWE0"/>
<evidence type="ECO:0000313" key="2">
    <source>
        <dbReference type="Proteomes" id="UP000595140"/>
    </source>
</evidence>
<name>A0A484LWE0_9ASTE</name>
<evidence type="ECO:0000313" key="1">
    <source>
        <dbReference type="EMBL" id="VFQ80088.1"/>
    </source>
</evidence>
<reference evidence="1 2" key="1">
    <citation type="submission" date="2018-04" db="EMBL/GenBank/DDBJ databases">
        <authorList>
            <person name="Vogel A."/>
        </authorList>
    </citation>
    <scope>NUCLEOTIDE SEQUENCE [LARGE SCALE GENOMIC DNA]</scope>
</reference>